<feature type="domain" description="Adenine deaminase C-terminal" evidence="8">
    <location>
        <begin position="377"/>
        <end position="543"/>
    </location>
</feature>
<dbReference type="AlphaFoldDB" id="A0A497XU95"/>
<comment type="caution">
    <text evidence="9">The sequence shown here is derived from an EMBL/GenBank/DDBJ whole genome shotgun (WGS) entry which is preliminary data.</text>
</comment>
<gene>
    <name evidence="6 10" type="primary">ade</name>
    <name evidence="9" type="ORF">BCL90_4772</name>
    <name evidence="10" type="ORF">E3V97_21655</name>
</gene>
<keyword evidence="12" id="KW-1185">Reference proteome</keyword>
<evidence type="ECO:0000256" key="3">
    <source>
        <dbReference type="ARBA" id="ARBA00022801"/>
    </source>
</evidence>
<evidence type="ECO:0000313" key="9">
    <source>
        <dbReference type="EMBL" id="RLJ71950.1"/>
    </source>
</evidence>
<dbReference type="GO" id="GO:0000034">
    <property type="term" value="F:adenine deaminase activity"/>
    <property type="evidence" value="ECO:0007669"/>
    <property type="project" value="UniProtKB-UniRule"/>
</dbReference>
<dbReference type="EMBL" id="RCCK01000015">
    <property type="protein sequence ID" value="RLJ71950.1"/>
    <property type="molecule type" value="Genomic_DNA"/>
</dbReference>
<dbReference type="RefSeq" id="WP_121287599.1">
    <property type="nucleotide sequence ID" value="NZ_RCCK01000015.1"/>
</dbReference>
<dbReference type="InterPro" id="IPR006680">
    <property type="entry name" value="Amidohydro-rel"/>
</dbReference>
<evidence type="ECO:0000256" key="6">
    <source>
        <dbReference type="HAMAP-Rule" id="MF_01518"/>
    </source>
</evidence>
<dbReference type="Pfam" id="PF01979">
    <property type="entry name" value="Amidohydro_1"/>
    <property type="match status" value="1"/>
</dbReference>
<dbReference type="PANTHER" id="PTHR11113">
    <property type="entry name" value="N-ACETYLGLUCOSAMINE-6-PHOSPHATE DEACETYLASE"/>
    <property type="match status" value="1"/>
</dbReference>
<dbReference type="NCBIfam" id="TIGR01178">
    <property type="entry name" value="ade"/>
    <property type="match status" value="1"/>
</dbReference>
<proteinExistence type="inferred from homology"/>
<reference evidence="10 12" key="2">
    <citation type="submission" date="2019-03" db="EMBL/GenBank/DDBJ databases">
        <authorList>
            <person name="He R.-H."/>
        </authorList>
    </citation>
    <scope>NUCLEOTIDE SEQUENCE [LARGE SCALE GENOMIC DNA]</scope>
    <source>
        <strain evidence="10 12">DSM 19624</strain>
    </source>
</reference>
<dbReference type="InterPro" id="IPR011059">
    <property type="entry name" value="Metal-dep_hydrolase_composite"/>
</dbReference>
<evidence type="ECO:0000256" key="5">
    <source>
        <dbReference type="ARBA" id="ARBA00047720"/>
    </source>
</evidence>
<evidence type="ECO:0000259" key="8">
    <source>
        <dbReference type="Pfam" id="PF13382"/>
    </source>
</evidence>
<dbReference type="InterPro" id="IPR026912">
    <property type="entry name" value="Adenine_deam_C"/>
</dbReference>
<accession>A0A497XU95</accession>
<reference evidence="9 11" key="1">
    <citation type="submission" date="2018-10" db="EMBL/GenBank/DDBJ databases">
        <title>Genomic Encyclopedia of Archaeal and Bacterial Type Strains, Phase II (KMG-II): from individual species to whole genera.</title>
        <authorList>
            <person name="Goeker M."/>
        </authorList>
    </citation>
    <scope>NUCLEOTIDE SEQUENCE [LARGE SCALE GENOMIC DNA]</scope>
    <source>
        <strain evidence="9 11">DSM 19624</strain>
    </source>
</reference>
<dbReference type="Proteomes" id="UP000273898">
    <property type="component" value="Unassembled WGS sequence"/>
</dbReference>
<dbReference type="SUPFAM" id="SSF51556">
    <property type="entry name" value="Metallo-dependent hydrolases"/>
    <property type="match status" value="1"/>
</dbReference>
<organism evidence="9 11">
    <name type="scientific">Pedobacter alluvionis</name>
    <dbReference type="NCBI Taxonomy" id="475253"/>
    <lineage>
        <taxon>Bacteria</taxon>
        <taxon>Pseudomonadati</taxon>
        <taxon>Bacteroidota</taxon>
        <taxon>Sphingobacteriia</taxon>
        <taxon>Sphingobacteriales</taxon>
        <taxon>Sphingobacteriaceae</taxon>
        <taxon>Pedobacter</taxon>
    </lineage>
</organism>
<comment type="similarity">
    <text evidence="1 6">Belongs to the metallo-dependent hydrolases superfamily. Adenine deaminase family.</text>
</comment>
<dbReference type="PANTHER" id="PTHR11113:SF2">
    <property type="entry name" value="ADENINE DEAMINASE"/>
    <property type="match status" value="1"/>
</dbReference>
<dbReference type="Pfam" id="PF13382">
    <property type="entry name" value="Adenine_deam_C"/>
    <property type="match status" value="1"/>
</dbReference>
<dbReference type="GO" id="GO:0006146">
    <property type="term" value="P:adenine catabolic process"/>
    <property type="evidence" value="ECO:0007669"/>
    <property type="project" value="InterPro"/>
</dbReference>
<dbReference type="EC" id="3.5.4.2" evidence="2 6"/>
<dbReference type="EMBL" id="SOPX01000005">
    <property type="protein sequence ID" value="TFB28731.1"/>
    <property type="molecule type" value="Genomic_DNA"/>
</dbReference>
<dbReference type="HAMAP" id="MF_01518">
    <property type="entry name" value="Adenine_deamin"/>
    <property type="match status" value="1"/>
</dbReference>
<evidence type="ECO:0000256" key="1">
    <source>
        <dbReference type="ARBA" id="ARBA00006773"/>
    </source>
</evidence>
<dbReference type="Proteomes" id="UP000297429">
    <property type="component" value="Unassembled WGS sequence"/>
</dbReference>
<evidence type="ECO:0000256" key="2">
    <source>
        <dbReference type="ARBA" id="ARBA00012782"/>
    </source>
</evidence>
<evidence type="ECO:0000313" key="11">
    <source>
        <dbReference type="Proteomes" id="UP000273898"/>
    </source>
</evidence>
<evidence type="ECO:0000313" key="12">
    <source>
        <dbReference type="Proteomes" id="UP000297429"/>
    </source>
</evidence>
<comment type="cofactor">
    <cofactor evidence="6">
        <name>Mn(2+)</name>
        <dbReference type="ChEBI" id="CHEBI:29035"/>
    </cofactor>
</comment>
<evidence type="ECO:0000313" key="10">
    <source>
        <dbReference type="EMBL" id="TFB28731.1"/>
    </source>
</evidence>
<dbReference type="OrthoDB" id="9775607at2"/>
<dbReference type="SUPFAM" id="SSF51338">
    <property type="entry name" value="Composite domain of metallo-dependent hydrolases"/>
    <property type="match status" value="1"/>
</dbReference>
<dbReference type="Gene3D" id="3.20.20.140">
    <property type="entry name" value="Metal-dependent hydrolases"/>
    <property type="match status" value="1"/>
</dbReference>
<evidence type="ECO:0000256" key="4">
    <source>
        <dbReference type="ARBA" id="ARBA00023211"/>
    </source>
</evidence>
<keyword evidence="3 6" id="KW-0378">Hydrolase</keyword>
<name>A0A497XU95_9SPHI</name>
<dbReference type="CDD" id="cd01295">
    <property type="entry name" value="AdeC"/>
    <property type="match status" value="1"/>
</dbReference>
<keyword evidence="4 6" id="KW-0464">Manganese</keyword>
<sequence length="545" mass="60210">MSNFKVEGNIINITKQNIFFGEVEIEDGKIKSISKISEQKEGVHFISPGFIDSHVHIESSMLIPSEFARLAVVHGTVSTISDPHEIANVCGMKGVEFMIENGNTVPFKFNFGAPSCVPATIFETAGAELDHDDVKSLLERPEIKYLSEMMNFPGVLYKDEEVLKKIAAAHALGKPVDGHAPGLRGDMVQQYIDAGISTDHECFTSEEALDKLQRGMKILIREGSAAKNFEALIHLLNDWPEMMMFCSDDKHPDSLVESHINQLCARAVEKGIDIFNILQAACINPIRHYKLDVGTLQHNDPADFIIIEDLKNFKIKQTYIDGLLLAENGKTVGDWVKHIEDRQSVNHFDCSLKKEEDFVYPFTGQKEIPVIEALDGQLITNRISSKPKVLNQNIISDLENDVLKIVVVNRYHDAPIAISFVKNFGLKHGAIASSVAHDSHNIIAVGIDDKSICEAVNLVINETGGVVALGNGKQEVLALPVAGLMSNHNGYKVAESYTLIDQFAKDLGSTLLAPFMTLSFMALLVIPRLKLSDKGLFDGDEFKFV</sequence>
<feature type="domain" description="Amidohydrolase-related" evidence="7">
    <location>
        <begin position="45"/>
        <end position="322"/>
    </location>
</feature>
<evidence type="ECO:0000259" key="7">
    <source>
        <dbReference type="Pfam" id="PF01979"/>
    </source>
</evidence>
<comment type="catalytic activity">
    <reaction evidence="5 6">
        <text>adenine + H2O + H(+) = hypoxanthine + NH4(+)</text>
        <dbReference type="Rhea" id="RHEA:23688"/>
        <dbReference type="ChEBI" id="CHEBI:15377"/>
        <dbReference type="ChEBI" id="CHEBI:15378"/>
        <dbReference type="ChEBI" id="CHEBI:16708"/>
        <dbReference type="ChEBI" id="CHEBI:17368"/>
        <dbReference type="ChEBI" id="CHEBI:28938"/>
        <dbReference type="EC" id="3.5.4.2"/>
    </reaction>
</comment>
<dbReference type="InterPro" id="IPR006679">
    <property type="entry name" value="Adenine_deam"/>
</dbReference>
<protein>
    <recommendedName>
        <fullName evidence="2 6">Adenine deaminase</fullName>
        <shortName evidence="6">Adenase</shortName>
        <shortName evidence="6">Adenine aminase</shortName>
        <ecNumber evidence="2 6">3.5.4.2</ecNumber>
    </recommendedName>
</protein>
<dbReference type="InterPro" id="IPR032466">
    <property type="entry name" value="Metal_Hydrolase"/>
</dbReference>